<dbReference type="OrthoDB" id="80293at2"/>
<sequence length="137" mass="15586">MNVDPDRERARLVIKGGKWVCQTTTAAGKWVWSKGKKVWQGAKNFFKPKKISTNIGSLDANKKIHILKPKHDWHKVTKNPDEFGSVSKIMMKVIKKGKHSKYKSVNKATMKIQGQTVVVTYKRVGDKLLISNAWVAR</sequence>
<feature type="domain" description="Bacterial toxin 35" evidence="1">
    <location>
        <begin position="59"/>
        <end position="135"/>
    </location>
</feature>
<evidence type="ECO:0000259" key="1">
    <source>
        <dbReference type="Pfam" id="PF15534"/>
    </source>
</evidence>
<name>A0A2U3AIU0_9BACL</name>
<protein>
    <submittedName>
        <fullName evidence="2">Type IV secretion protein Rhs</fullName>
    </submittedName>
</protein>
<dbReference type="Proteomes" id="UP000245938">
    <property type="component" value="Unassembled WGS sequence"/>
</dbReference>
<evidence type="ECO:0000313" key="3">
    <source>
        <dbReference type="Proteomes" id="UP000245938"/>
    </source>
</evidence>
<proteinExistence type="predicted"/>
<dbReference type="EMBL" id="QFVR01000021">
    <property type="protein sequence ID" value="PWI24455.1"/>
    <property type="molecule type" value="Genomic_DNA"/>
</dbReference>
<reference evidence="2 3" key="1">
    <citation type="submission" date="2018-05" db="EMBL/GenBank/DDBJ databases">
        <title>Kurthia sibirica genome sequence.</title>
        <authorList>
            <person name="Maclea K.S."/>
            <person name="Goen A.E."/>
        </authorList>
    </citation>
    <scope>NUCLEOTIDE SEQUENCE [LARGE SCALE GENOMIC DNA]</scope>
    <source>
        <strain evidence="2 3">ATCC 49154</strain>
    </source>
</reference>
<keyword evidence="3" id="KW-1185">Reference proteome</keyword>
<comment type="caution">
    <text evidence="2">The sequence shown here is derived from an EMBL/GenBank/DDBJ whole genome shotgun (WGS) entry which is preliminary data.</text>
</comment>
<dbReference type="InterPro" id="IPR029109">
    <property type="entry name" value="Ntox35"/>
</dbReference>
<gene>
    <name evidence="2" type="ORF">DEX24_13400</name>
</gene>
<dbReference type="Pfam" id="PF15534">
    <property type="entry name" value="Ntox35"/>
    <property type="match status" value="1"/>
</dbReference>
<evidence type="ECO:0000313" key="2">
    <source>
        <dbReference type="EMBL" id="PWI24455.1"/>
    </source>
</evidence>
<organism evidence="2 3">
    <name type="scientific">Kurthia sibirica</name>
    <dbReference type="NCBI Taxonomy" id="202750"/>
    <lineage>
        <taxon>Bacteria</taxon>
        <taxon>Bacillati</taxon>
        <taxon>Bacillota</taxon>
        <taxon>Bacilli</taxon>
        <taxon>Bacillales</taxon>
        <taxon>Caryophanaceae</taxon>
        <taxon>Kurthia</taxon>
    </lineage>
</organism>
<accession>A0A2U3AIU0</accession>
<dbReference type="AlphaFoldDB" id="A0A2U3AIU0"/>